<reference evidence="2 3" key="1">
    <citation type="submission" date="2018-03" db="EMBL/GenBank/DDBJ databases">
        <authorList>
            <person name="Gulvik C.A."/>
        </authorList>
    </citation>
    <scope>NUCLEOTIDE SEQUENCE [LARGE SCALE GENOMIC DNA]</scope>
    <source>
        <strain evidence="2 3">JCM 31581</strain>
    </source>
</reference>
<dbReference type="SMART" id="SM00829">
    <property type="entry name" value="PKS_ER"/>
    <property type="match status" value="1"/>
</dbReference>
<dbReference type="InterPro" id="IPR011032">
    <property type="entry name" value="GroES-like_sf"/>
</dbReference>
<dbReference type="GO" id="GO:0016491">
    <property type="term" value="F:oxidoreductase activity"/>
    <property type="evidence" value="ECO:0007669"/>
    <property type="project" value="InterPro"/>
</dbReference>
<dbReference type="InterPro" id="IPR002364">
    <property type="entry name" value="Quin_OxRdtase/zeta-crystal_CS"/>
</dbReference>
<dbReference type="SUPFAM" id="SSF51735">
    <property type="entry name" value="NAD(P)-binding Rossmann-fold domains"/>
    <property type="match status" value="1"/>
</dbReference>
<dbReference type="PANTHER" id="PTHR44013:SF1">
    <property type="entry name" value="ZINC-TYPE ALCOHOL DEHYDROGENASE-LIKE PROTEIN C16A3.02C"/>
    <property type="match status" value="1"/>
</dbReference>
<dbReference type="Gene3D" id="3.40.50.720">
    <property type="entry name" value="NAD(P)-binding Rossmann-like Domain"/>
    <property type="match status" value="1"/>
</dbReference>
<dbReference type="Proteomes" id="UP000277864">
    <property type="component" value="Unassembled WGS sequence"/>
</dbReference>
<evidence type="ECO:0000259" key="1">
    <source>
        <dbReference type="SMART" id="SM00829"/>
    </source>
</evidence>
<name>A0A3R9YJP0_9ENTE</name>
<dbReference type="Pfam" id="PF08240">
    <property type="entry name" value="ADH_N"/>
    <property type="match status" value="1"/>
</dbReference>
<comment type="caution">
    <text evidence="2">The sequence shown here is derived from an EMBL/GenBank/DDBJ whole genome shotgun (WGS) entry which is preliminary data.</text>
</comment>
<dbReference type="CDD" id="cd05289">
    <property type="entry name" value="MDR_like_2"/>
    <property type="match status" value="1"/>
</dbReference>
<dbReference type="Gene3D" id="3.90.180.10">
    <property type="entry name" value="Medium-chain alcohol dehydrogenases, catalytic domain"/>
    <property type="match status" value="1"/>
</dbReference>
<dbReference type="PANTHER" id="PTHR44013">
    <property type="entry name" value="ZINC-TYPE ALCOHOL DEHYDROGENASE-LIKE PROTEIN C16A3.02C"/>
    <property type="match status" value="1"/>
</dbReference>
<dbReference type="OrthoDB" id="9792162at2"/>
<accession>A0A3R9YJP0</accession>
<dbReference type="PROSITE" id="PS01162">
    <property type="entry name" value="QOR_ZETA_CRYSTAL"/>
    <property type="match status" value="1"/>
</dbReference>
<dbReference type="Pfam" id="PF13602">
    <property type="entry name" value="ADH_zinc_N_2"/>
    <property type="match status" value="1"/>
</dbReference>
<organism evidence="2 3">
    <name type="scientific">Vagococcus humatus</name>
    <dbReference type="NCBI Taxonomy" id="1889241"/>
    <lineage>
        <taxon>Bacteria</taxon>
        <taxon>Bacillati</taxon>
        <taxon>Bacillota</taxon>
        <taxon>Bacilli</taxon>
        <taxon>Lactobacillales</taxon>
        <taxon>Enterococcaceae</taxon>
        <taxon>Vagococcus</taxon>
    </lineage>
</organism>
<keyword evidence="3" id="KW-1185">Reference proteome</keyword>
<feature type="domain" description="Enoyl reductase (ER)" evidence="1">
    <location>
        <begin position="14"/>
        <end position="311"/>
    </location>
</feature>
<dbReference type="AlphaFoldDB" id="A0A3R9YJP0"/>
<dbReference type="InterPro" id="IPR013154">
    <property type="entry name" value="ADH-like_N"/>
</dbReference>
<evidence type="ECO:0000313" key="2">
    <source>
        <dbReference type="EMBL" id="RST89340.1"/>
    </source>
</evidence>
<sequence>MKTRAIAIEKYGHGDQLVERVIDLPSLGDKQVLIKEKAASVNPIDWKLREGYLAEMMPWDFPIVLGWDVAGVIEEVGKDVTDWQVGDEVFARPKTTRFGTYAEYTMVDEDLLAKKPQNISFQEAAAVPLAGLTAYQALVTYGGLQSGESVLIHAGAGGVGLYAIQLAKMLGAKVYTTASESNHSLLKKLGADVVIDYHATDFRDVVKEVDLVFDTLGGDAQRNSFQVLKANTGRLISIVSEPDQTLAKEKHVLAKSIWLEPNGQQLSLLANYLEEGKLTVQIAAEFPLTVTGVTQAHQLSETNHAVGKIIIKTEN</sequence>
<dbReference type="SUPFAM" id="SSF50129">
    <property type="entry name" value="GroES-like"/>
    <property type="match status" value="1"/>
</dbReference>
<evidence type="ECO:0000313" key="3">
    <source>
        <dbReference type="Proteomes" id="UP000277864"/>
    </source>
</evidence>
<dbReference type="InterPro" id="IPR036291">
    <property type="entry name" value="NAD(P)-bd_dom_sf"/>
</dbReference>
<dbReference type="EMBL" id="PXZH01000002">
    <property type="protein sequence ID" value="RST89340.1"/>
    <property type="molecule type" value="Genomic_DNA"/>
</dbReference>
<dbReference type="InterPro" id="IPR052733">
    <property type="entry name" value="Chloroplast_QOR"/>
</dbReference>
<dbReference type="RefSeq" id="WP_125943273.1">
    <property type="nucleotide sequence ID" value="NZ_PXZH01000002.1"/>
</dbReference>
<gene>
    <name evidence="2" type="ORF">C7P63_06085</name>
</gene>
<dbReference type="InterPro" id="IPR020843">
    <property type="entry name" value="ER"/>
</dbReference>
<dbReference type="GO" id="GO:0008270">
    <property type="term" value="F:zinc ion binding"/>
    <property type="evidence" value="ECO:0007669"/>
    <property type="project" value="InterPro"/>
</dbReference>
<proteinExistence type="predicted"/>
<protein>
    <submittedName>
        <fullName evidence="2">NADPH:quinone reductase</fullName>
    </submittedName>
</protein>